<feature type="region of interest" description="Disordered" evidence="1">
    <location>
        <begin position="27"/>
        <end position="51"/>
    </location>
</feature>
<sequence length="364" mass="41334">MSRWNSRDIAALSADVLRSDPPLPNLLDAMDVDAPSETPVNTTPDPVSSEQTGLTRAEGLWFEDCGLIIQAENTIFRISRDWLALQSPIFQDMLALPIPVDAEKMEGYPFVRLPDTAEEVSVFLKALLCYGFFEAHPASTTFHILGAVLNMSHKYEVAVLWKHALTHVSHFYPTTLSDWDQLDGKSSEWQDDLLEEPGETSPIIALARRLSIDWILPAAFYHVSRFTEERVLLASDTLDLSDKILCMSACRLLEAPSVSDVLDFLWSPQVIDGCLSPEMCTKRKFTARRAAEKKRKRDVDEAPLMSLRIWEEKDWEILQVCPVCLPTLKIAHQQARQSLWDRLPVMFNLPDWAELKKRKADALK</sequence>
<comment type="caution">
    <text evidence="2">The sequence shown here is derived from an EMBL/GenBank/DDBJ whole genome shotgun (WGS) entry which is preliminary data.</text>
</comment>
<name>A0A8H7CVV4_9AGAR</name>
<dbReference type="Proteomes" id="UP000620124">
    <property type="component" value="Unassembled WGS sequence"/>
</dbReference>
<dbReference type="EMBL" id="JACAZI010000009">
    <property type="protein sequence ID" value="KAF7352240.1"/>
    <property type="molecule type" value="Genomic_DNA"/>
</dbReference>
<evidence type="ECO:0000256" key="1">
    <source>
        <dbReference type="SAM" id="MobiDB-lite"/>
    </source>
</evidence>
<accession>A0A8H7CVV4</accession>
<gene>
    <name evidence="2" type="ORF">MVEN_01187400</name>
</gene>
<evidence type="ECO:0000313" key="3">
    <source>
        <dbReference type="Proteomes" id="UP000620124"/>
    </source>
</evidence>
<organism evidence="2 3">
    <name type="scientific">Mycena venus</name>
    <dbReference type="NCBI Taxonomy" id="2733690"/>
    <lineage>
        <taxon>Eukaryota</taxon>
        <taxon>Fungi</taxon>
        <taxon>Dikarya</taxon>
        <taxon>Basidiomycota</taxon>
        <taxon>Agaricomycotina</taxon>
        <taxon>Agaricomycetes</taxon>
        <taxon>Agaricomycetidae</taxon>
        <taxon>Agaricales</taxon>
        <taxon>Marasmiineae</taxon>
        <taxon>Mycenaceae</taxon>
        <taxon>Mycena</taxon>
    </lineage>
</organism>
<dbReference type="OrthoDB" id="3036049at2759"/>
<feature type="compositionally biased region" description="Polar residues" evidence="1">
    <location>
        <begin position="38"/>
        <end position="51"/>
    </location>
</feature>
<keyword evidence="3" id="KW-1185">Reference proteome</keyword>
<evidence type="ECO:0000313" key="2">
    <source>
        <dbReference type="EMBL" id="KAF7352240.1"/>
    </source>
</evidence>
<dbReference type="AlphaFoldDB" id="A0A8H7CVV4"/>
<reference evidence="2" key="1">
    <citation type="submission" date="2020-05" db="EMBL/GenBank/DDBJ databases">
        <title>Mycena genomes resolve the evolution of fungal bioluminescence.</title>
        <authorList>
            <person name="Tsai I.J."/>
        </authorList>
    </citation>
    <scope>NUCLEOTIDE SEQUENCE</scope>
    <source>
        <strain evidence="2">CCC161011</strain>
    </source>
</reference>
<protein>
    <submittedName>
        <fullName evidence="2">BTB domain-containing protein</fullName>
    </submittedName>
</protein>
<proteinExistence type="predicted"/>